<accession>A0A292DHK8</accession>
<organism evidence="2 3">
    <name type="scientific">Staphylococcus lugdunensis</name>
    <dbReference type="NCBI Taxonomy" id="28035"/>
    <lineage>
        <taxon>Bacteria</taxon>
        <taxon>Bacillati</taxon>
        <taxon>Bacillota</taxon>
        <taxon>Bacilli</taxon>
        <taxon>Bacillales</taxon>
        <taxon>Staphylococcaceae</taxon>
        <taxon>Staphylococcus</taxon>
    </lineage>
</organism>
<name>A0A292DHK8_STALU</name>
<sequence length="230" mass="26762">MNKRRQVFQMDGFEITIQLPKDYGKQKVKRYAALIVHDGDMLFKRCNKDMIFIGILSKERTKDFTPWPAKVGTRLNQGQASRYLTWLTTQLLPYVREQYRVSLNNQDIGIAGASYGGLVSLYALYTMPQQFGKYILISPSVWYPEFIDFMKQQQAINASVHVYWYVGMKEGIKHTQIVKDMVGNSLLGKAILANDLANETSTFKFQTAKRGIHRQRYFKKFFKRGLKEVF</sequence>
<reference evidence="1 4" key="2">
    <citation type="submission" date="2019-07" db="EMBL/GenBank/DDBJ databases">
        <title>Comparative genome analysis of staphylococcus lugdunensis shows clonal complex-dependent diversity of the putative virulence factor, ess/type vii locus.</title>
        <authorList>
            <person name="Lebeurre J."/>
            <person name="Dahyot S."/>
            <person name="Diene S."/>
            <person name="Paulay A."/>
            <person name="Aubourg M."/>
            <person name="Argemi X."/>
            <person name="Giard J.-C."/>
            <person name="Tournier I."/>
            <person name="Francois P."/>
            <person name="Pestel-Caron M."/>
        </authorList>
    </citation>
    <scope>NUCLEOTIDE SEQUENCE [LARGE SCALE GENOMIC DNA]</scope>
    <source>
        <strain evidence="1 4">SL13</strain>
    </source>
</reference>
<dbReference type="Gene3D" id="3.40.50.1820">
    <property type="entry name" value="alpha/beta hydrolase"/>
    <property type="match status" value="1"/>
</dbReference>
<dbReference type="PANTHER" id="PTHR48098:SF3">
    <property type="entry name" value="IRON(III) ENTEROBACTIN ESTERASE"/>
    <property type="match status" value="1"/>
</dbReference>
<dbReference type="Proteomes" id="UP000325462">
    <property type="component" value="Chromosome"/>
</dbReference>
<reference evidence="2 3" key="1">
    <citation type="journal article" date="2019" name="Sci. Transl. Med.">
        <title>Quorum sensing between bacterial species on the skin protects against epidermal injury in atopic dermatitis.</title>
        <authorList>
            <person name="Williams M.R."/>
        </authorList>
    </citation>
    <scope>NUCLEOTIDE SEQUENCE [LARGE SCALE GENOMIC DNA]</scope>
    <source>
        <strain evidence="2 3">E7</strain>
    </source>
</reference>
<evidence type="ECO:0000313" key="1">
    <source>
        <dbReference type="EMBL" id="QEX37910.1"/>
    </source>
</evidence>
<dbReference type="InterPro" id="IPR000801">
    <property type="entry name" value="Esterase-like"/>
</dbReference>
<dbReference type="GO" id="GO:0016787">
    <property type="term" value="F:hydrolase activity"/>
    <property type="evidence" value="ECO:0007669"/>
    <property type="project" value="UniProtKB-KW"/>
</dbReference>
<dbReference type="PANTHER" id="PTHR48098">
    <property type="entry name" value="ENTEROCHELIN ESTERASE-RELATED"/>
    <property type="match status" value="1"/>
</dbReference>
<dbReference type="AlphaFoldDB" id="A0A292DHK8"/>
<dbReference type="InterPro" id="IPR050583">
    <property type="entry name" value="Mycobacterial_A85_antigen"/>
</dbReference>
<dbReference type="GeneID" id="58090890"/>
<evidence type="ECO:0000313" key="2">
    <source>
        <dbReference type="EMBL" id="TBW72564.1"/>
    </source>
</evidence>
<dbReference type="SUPFAM" id="SSF53474">
    <property type="entry name" value="alpha/beta-Hydrolases"/>
    <property type="match status" value="1"/>
</dbReference>
<dbReference type="EMBL" id="SCHB01000003">
    <property type="protein sequence ID" value="TBW72564.1"/>
    <property type="molecule type" value="Genomic_DNA"/>
</dbReference>
<dbReference type="Proteomes" id="UP000293637">
    <property type="component" value="Unassembled WGS sequence"/>
</dbReference>
<keyword evidence="2" id="KW-0378">Hydrolase</keyword>
<dbReference type="EMBL" id="CP041722">
    <property type="protein sequence ID" value="QEX37910.1"/>
    <property type="molecule type" value="Genomic_DNA"/>
</dbReference>
<evidence type="ECO:0000313" key="3">
    <source>
        <dbReference type="Proteomes" id="UP000293637"/>
    </source>
</evidence>
<dbReference type="Pfam" id="PF00756">
    <property type="entry name" value="Esterase"/>
    <property type="match status" value="1"/>
</dbReference>
<dbReference type="InterPro" id="IPR029058">
    <property type="entry name" value="AB_hydrolase_fold"/>
</dbReference>
<protein>
    <submittedName>
        <fullName evidence="2">Alpha/beta hydrolase</fullName>
    </submittedName>
</protein>
<dbReference type="OMA" id="SICGSFW"/>
<evidence type="ECO:0000313" key="4">
    <source>
        <dbReference type="Proteomes" id="UP000325462"/>
    </source>
</evidence>
<proteinExistence type="predicted"/>
<dbReference type="RefSeq" id="WP_002479088.1">
    <property type="nucleotide sequence ID" value="NZ_AP021848.1"/>
</dbReference>
<keyword evidence="4" id="KW-1185">Reference proteome</keyword>
<gene>
    <name evidence="2" type="ORF">EQ812_06200</name>
    <name evidence="1" type="ORF">FO454_02825</name>
</gene>